<evidence type="ECO:0000313" key="2">
    <source>
        <dbReference type="Proteomes" id="UP000663720"/>
    </source>
</evidence>
<dbReference type="Proteomes" id="UP000663720">
    <property type="component" value="Chromosome"/>
</dbReference>
<reference evidence="1" key="1">
    <citation type="journal article" date="2021" name="Microb. Physiol.">
        <title>Proteogenomic Insights into the Physiology of Marine, Sulfate-Reducing, Filamentous Desulfonema limicola and Desulfonema magnum.</title>
        <authorList>
            <person name="Schnaars V."/>
            <person name="Wohlbrand L."/>
            <person name="Scheve S."/>
            <person name="Hinrichs C."/>
            <person name="Reinhardt R."/>
            <person name="Rabus R."/>
        </authorList>
    </citation>
    <scope>NUCLEOTIDE SEQUENCE</scope>
    <source>
        <strain evidence="1">5ac10</strain>
    </source>
</reference>
<dbReference type="KEGG" id="dli:dnl_02240"/>
<proteinExistence type="predicted"/>
<gene>
    <name evidence="1" type="ORF">dnl_02240</name>
</gene>
<dbReference type="EMBL" id="CP061799">
    <property type="protein sequence ID" value="QTA78016.1"/>
    <property type="molecule type" value="Genomic_DNA"/>
</dbReference>
<protein>
    <submittedName>
        <fullName evidence="1">Uncharacterized protein</fullName>
    </submittedName>
</protein>
<accession>A0A975B3D0</accession>
<sequence>MRFILGFKRQHFLYFSPLPQGHGSFRPVFDFSLKHHYFFIKKGGKGFP</sequence>
<dbReference type="AlphaFoldDB" id="A0A975B3D0"/>
<organism evidence="1 2">
    <name type="scientific">Desulfonema limicola</name>
    <dbReference type="NCBI Taxonomy" id="45656"/>
    <lineage>
        <taxon>Bacteria</taxon>
        <taxon>Pseudomonadati</taxon>
        <taxon>Thermodesulfobacteriota</taxon>
        <taxon>Desulfobacteria</taxon>
        <taxon>Desulfobacterales</taxon>
        <taxon>Desulfococcaceae</taxon>
        <taxon>Desulfonema</taxon>
    </lineage>
</organism>
<evidence type="ECO:0000313" key="1">
    <source>
        <dbReference type="EMBL" id="QTA78016.1"/>
    </source>
</evidence>
<name>A0A975B3D0_9BACT</name>
<keyword evidence="2" id="KW-1185">Reference proteome</keyword>